<protein>
    <submittedName>
        <fullName evidence="2">Uncharacterized protein</fullName>
    </submittedName>
</protein>
<feature type="transmembrane region" description="Helical" evidence="1">
    <location>
        <begin position="589"/>
        <end position="607"/>
    </location>
</feature>
<sequence length="703" mass="80104">MESTKFIQCTGKLFMHNSDIDEELHPKTIFKKITNTVRLPFSSIEPILISIKAYSKHSHKEKSDTILPLQNTTYSASHDNISDSDDSEEEVIQTHNQTLQQNTTKNRNTTPPITPLLRNTHANLTQTPTASELETSANLIEFPQSEHGNSENLIQFTPDQSNSDNNIRFQLEASAIRNSLNPPRTSFVIITTSQVINQEDLLSPEFQDVTNAEARIYYGAHVQPLTATIYTSTAEIVFVYEPLHIRLSEFTKYRPQVGYVCKTNYPYCDIFYNFQKHLLIVNGLLTSVALPSTLVERKHRKSTRSRRFVSTGESFLPIIGKLNKLLFGVATEEDLASLGQEQIQVTAQMNLLRKYLTEDHKYAIRLANQLNGFHNEKELSQDTRLTFIDAEHVYITYPQPETRLICTDGQNSHQVSRLVDKSENHQLSKVGSFYLSYSCGCHISGIHVPDRFFHSTPCLKEQFATRTHRILALMTKGDFFLPAGYHTHHLPRVPTFNMTIASSLLNQHEFATPPKMQKYEGPINFSTILSDHASTLNSVSLFLDFLLAAILVLAYFLHDLYVVVSLFITKPVRADKHNADCYFPLHLEIMIFLILFYIAAVVTLQTFKILRKSTLTRNTLPSQSTSRFYVTPPGSPRHTNLPLPLAPIAPVAETSHSFQLDWDNTHEDAARAARLKPYELFLLDQADQMHQNHNMLKSQWIKI</sequence>
<keyword evidence="1" id="KW-0472">Membrane</keyword>
<accession>A0ABP1Q4H5</accession>
<dbReference type="Proteomes" id="UP001642540">
    <property type="component" value="Unassembled WGS sequence"/>
</dbReference>
<dbReference type="EMBL" id="CAXLJM020000021">
    <property type="protein sequence ID" value="CAL8087477.1"/>
    <property type="molecule type" value="Genomic_DNA"/>
</dbReference>
<evidence type="ECO:0000313" key="3">
    <source>
        <dbReference type="Proteomes" id="UP001642540"/>
    </source>
</evidence>
<feature type="transmembrane region" description="Helical" evidence="1">
    <location>
        <begin position="545"/>
        <end position="569"/>
    </location>
</feature>
<keyword evidence="1" id="KW-0812">Transmembrane</keyword>
<proteinExistence type="predicted"/>
<reference evidence="2 3" key="1">
    <citation type="submission" date="2024-08" db="EMBL/GenBank/DDBJ databases">
        <authorList>
            <person name="Cucini C."/>
            <person name="Frati F."/>
        </authorList>
    </citation>
    <scope>NUCLEOTIDE SEQUENCE [LARGE SCALE GENOMIC DNA]</scope>
</reference>
<evidence type="ECO:0000313" key="2">
    <source>
        <dbReference type="EMBL" id="CAL8087477.1"/>
    </source>
</evidence>
<keyword evidence="3" id="KW-1185">Reference proteome</keyword>
<comment type="caution">
    <text evidence="2">The sequence shown here is derived from an EMBL/GenBank/DDBJ whole genome shotgun (WGS) entry which is preliminary data.</text>
</comment>
<organism evidence="2 3">
    <name type="scientific">Orchesella dallaii</name>
    <dbReference type="NCBI Taxonomy" id="48710"/>
    <lineage>
        <taxon>Eukaryota</taxon>
        <taxon>Metazoa</taxon>
        <taxon>Ecdysozoa</taxon>
        <taxon>Arthropoda</taxon>
        <taxon>Hexapoda</taxon>
        <taxon>Collembola</taxon>
        <taxon>Entomobryomorpha</taxon>
        <taxon>Entomobryoidea</taxon>
        <taxon>Orchesellidae</taxon>
        <taxon>Orchesellinae</taxon>
        <taxon>Orchesella</taxon>
    </lineage>
</organism>
<evidence type="ECO:0000256" key="1">
    <source>
        <dbReference type="SAM" id="Phobius"/>
    </source>
</evidence>
<keyword evidence="1" id="KW-1133">Transmembrane helix</keyword>
<gene>
    <name evidence="2" type="ORF">ODALV1_LOCUS6753</name>
</gene>
<name>A0ABP1Q4H5_9HEXA</name>